<evidence type="ECO:0000313" key="2">
    <source>
        <dbReference type="EMBL" id="CBX90046.1"/>
    </source>
</evidence>
<evidence type="ECO:0000256" key="1">
    <source>
        <dbReference type="SAM" id="MobiDB-lite"/>
    </source>
</evidence>
<protein>
    <submittedName>
        <fullName evidence="2">Predicted protein</fullName>
    </submittedName>
</protein>
<gene>
    <name evidence="2" type="ORF">LEMA_P119330.1</name>
</gene>
<sequence length="307" mass="35230">MARDLLPTTRIGYLDNLLLIFLHVDESRPQSSYMDEPRRQSSYMDTTAEPPPDRFLPKTPLDPRTVEERAKLHVKQEAEIQRVLPTAASTPAATQRLLRLYTEQNANTIRQMQDQQKEIVMWQQCSLTYHREAWKFYNLWQDAHTATKPISTHNAETDCLDAAANSANVANSVNVADAVDVVDVVHEHERKLIEYCFTALHELPLSQYEPKEGGLEMWIKFNEWFQTLRRLCEIQPASVKLGRLNEPELVRGAGGDPEWQQHQERIDARLLGKGQAELLILLDECMQEVTLMKEEQAKRADATKGNA</sequence>
<keyword evidence="3" id="KW-1185">Reference proteome</keyword>
<proteinExistence type="predicted"/>
<reference evidence="3" key="1">
    <citation type="journal article" date="2011" name="Nat. Commun.">
        <title>Effector diversification within compartments of the Leptosphaeria maculans genome affected by Repeat-Induced Point mutations.</title>
        <authorList>
            <person name="Rouxel T."/>
            <person name="Grandaubert J."/>
            <person name="Hane J.K."/>
            <person name="Hoede C."/>
            <person name="van de Wouw A.P."/>
            <person name="Couloux A."/>
            <person name="Dominguez V."/>
            <person name="Anthouard V."/>
            <person name="Bally P."/>
            <person name="Bourras S."/>
            <person name="Cozijnsen A.J."/>
            <person name="Ciuffetti L.M."/>
            <person name="Degrave A."/>
            <person name="Dilmaghani A."/>
            <person name="Duret L."/>
            <person name="Fudal I."/>
            <person name="Goodwin S.B."/>
            <person name="Gout L."/>
            <person name="Glaser N."/>
            <person name="Linglin J."/>
            <person name="Kema G.H.J."/>
            <person name="Lapalu N."/>
            <person name="Lawrence C.B."/>
            <person name="May K."/>
            <person name="Meyer M."/>
            <person name="Ollivier B."/>
            <person name="Poulain J."/>
            <person name="Schoch C.L."/>
            <person name="Simon A."/>
            <person name="Spatafora J.W."/>
            <person name="Stachowiak A."/>
            <person name="Turgeon B.G."/>
            <person name="Tyler B.M."/>
            <person name="Vincent D."/>
            <person name="Weissenbach J."/>
            <person name="Amselem J."/>
            <person name="Quesneville H."/>
            <person name="Oliver R.P."/>
            <person name="Wincker P."/>
            <person name="Balesdent M.-H."/>
            <person name="Howlett B.J."/>
        </authorList>
    </citation>
    <scope>NUCLEOTIDE SEQUENCE [LARGE SCALE GENOMIC DNA]</scope>
    <source>
        <strain evidence="3">JN3 / isolate v23.1.3 / race Av1-4-5-6-7-8</strain>
    </source>
</reference>
<organism evidence="3">
    <name type="scientific">Leptosphaeria maculans (strain JN3 / isolate v23.1.3 / race Av1-4-5-6-7-8)</name>
    <name type="common">Blackleg fungus</name>
    <name type="synonym">Phoma lingam</name>
    <dbReference type="NCBI Taxonomy" id="985895"/>
    <lineage>
        <taxon>Eukaryota</taxon>
        <taxon>Fungi</taxon>
        <taxon>Dikarya</taxon>
        <taxon>Ascomycota</taxon>
        <taxon>Pezizomycotina</taxon>
        <taxon>Dothideomycetes</taxon>
        <taxon>Pleosporomycetidae</taxon>
        <taxon>Pleosporales</taxon>
        <taxon>Pleosporineae</taxon>
        <taxon>Leptosphaeriaceae</taxon>
        <taxon>Plenodomus</taxon>
        <taxon>Plenodomus lingam/Leptosphaeria maculans species complex</taxon>
    </lineage>
</organism>
<feature type="region of interest" description="Disordered" evidence="1">
    <location>
        <begin position="29"/>
        <end position="61"/>
    </location>
</feature>
<evidence type="ECO:0000313" key="3">
    <source>
        <dbReference type="Proteomes" id="UP000002668"/>
    </source>
</evidence>
<dbReference type="RefSeq" id="XP_003838078.1">
    <property type="nucleotide sequence ID" value="XM_003838030.1"/>
</dbReference>
<dbReference type="AlphaFoldDB" id="E4ZTA4"/>
<dbReference type="InParanoid" id="E4ZTA4"/>
<name>E4ZTA4_LEPMJ</name>
<dbReference type="EMBL" id="FP929124">
    <property type="protein sequence ID" value="CBX90046.1"/>
    <property type="molecule type" value="Genomic_DNA"/>
</dbReference>
<dbReference type="Proteomes" id="UP000002668">
    <property type="component" value="Genome"/>
</dbReference>
<dbReference type="HOGENOM" id="CLU_906341_0_0_1"/>
<dbReference type="GeneID" id="13291195"/>
<dbReference type="VEuPathDB" id="FungiDB:LEMA_P119330.1"/>
<accession>E4ZTA4</accession>